<dbReference type="EC" id="3.1.-.-" evidence="4"/>
<dbReference type="AlphaFoldDB" id="A0A6J8EXC6"/>
<dbReference type="GO" id="GO:0016787">
    <property type="term" value="F:hydrolase activity"/>
    <property type="evidence" value="ECO:0007669"/>
    <property type="project" value="UniProtKB-KW"/>
</dbReference>
<sequence>MHVCTNIGIVNLPPVTPIKVGGYCYCFNADELATDHKHDESPEKCLSSCSKCSEDYVFIYKFNVTESCVGRCGQKLDKSLPCQCNKPCKRFIDCCEDYGAFCSEAKNIQSEEEDVEDATRVCQGTGSFIQWDPSTSCIDFDQLEEHWTGIMRSREMLTSTAPGENDKWKLLRCKIKEGETSEDLMLVKPSSNNCSDLRSFYCSNGSKPQKSKTTIMEAQENNVTMSVEFDLNSRSPHNTSNMITGVIVGTVSSIIAIGVVIFVVIVVRRRRSAMRNPIPKQDVHGPNDTEKIEHLENENGYAYSEIEMEATNKKDYMDNGDNEYTTGTSDVYDHLNENKNRKIKTENLHAIYDHSIGDNAEPDYDSTKHVVPTNPEYQEVRIRSEEESHREFLTFRSNSTWTLNAFF</sequence>
<feature type="domain" description="SMB" evidence="3">
    <location>
        <begin position="64"/>
        <end position="106"/>
    </location>
</feature>
<feature type="transmembrane region" description="Helical" evidence="2">
    <location>
        <begin position="242"/>
        <end position="267"/>
    </location>
</feature>
<gene>
    <name evidence="4" type="ORF">MCOR_56255</name>
</gene>
<evidence type="ECO:0000259" key="3">
    <source>
        <dbReference type="PROSITE" id="PS50958"/>
    </source>
</evidence>
<organism evidence="4 5">
    <name type="scientific">Mytilus coruscus</name>
    <name type="common">Sea mussel</name>
    <dbReference type="NCBI Taxonomy" id="42192"/>
    <lineage>
        <taxon>Eukaryota</taxon>
        <taxon>Metazoa</taxon>
        <taxon>Spiralia</taxon>
        <taxon>Lophotrochozoa</taxon>
        <taxon>Mollusca</taxon>
        <taxon>Bivalvia</taxon>
        <taxon>Autobranchia</taxon>
        <taxon>Pteriomorphia</taxon>
        <taxon>Mytilida</taxon>
        <taxon>Mytiloidea</taxon>
        <taxon>Mytilidae</taxon>
        <taxon>Mytilinae</taxon>
        <taxon>Mytilus</taxon>
    </lineage>
</organism>
<keyword evidence="2" id="KW-0812">Transmembrane</keyword>
<dbReference type="OrthoDB" id="9898692at2759"/>
<keyword evidence="1" id="KW-1015">Disulfide bond</keyword>
<protein>
    <submittedName>
        <fullName evidence="4">ENDOU</fullName>
        <ecNumber evidence="4">3.1.-.-</ecNumber>
    </submittedName>
</protein>
<dbReference type="InterPro" id="IPR036024">
    <property type="entry name" value="Somatomedin_B-like_dom_sf"/>
</dbReference>
<evidence type="ECO:0000256" key="2">
    <source>
        <dbReference type="SAM" id="Phobius"/>
    </source>
</evidence>
<dbReference type="SUPFAM" id="SSF90188">
    <property type="entry name" value="Somatomedin B domain"/>
    <property type="match status" value="1"/>
</dbReference>
<dbReference type="PROSITE" id="PS00524">
    <property type="entry name" value="SMB_1"/>
    <property type="match status" value="1"/>
</dbReference>
<dbReference type="Proteomes" id="UP000507470">
    <property type="component" value="Unassembled WGS sequence"/>
</dbReference>
<accession>A0A6J8EXC6</accession>
<dbReference type="EMBL" id="CACVKT020010005">
    <property type="protein sequence ID" value="CAC5424336.1"/>
    <property type="molecule type" value="Genomic_DNA"/>
</dbReference>
<dbReference type="Pfam" id="PF01033">
    <property type="entry name" value="Somatomedin_B"/>
    <property type="match status" value="1"/>
</dbReference>
<proteinExistence type="predicted"/>
<name>A0A6J8EXC6_MYTCO</name>
<keyword evidence="2" id="KW-0472">Membrane</keyword>
<evidence type="ECO:0000313" key="4">
    <source>
        <dbReference type="EMBL" id="CAC5424336.1"/>
    </source>
</evidence>
<keyword evidence="2" id="KW-1133">Transmembrane helix</keyword>
<keyword evidence="5" id="KW-1185">Reference proteome</keyword>
<dbReference type="PROSITE" id="PS50958">
    <property type="entry name" value="SMB_2"/>
    <property type="match status" value="1"/>
</dbReference>
<evidence type="ECO:0000313" key="5">
    <source>
        <dbReference type="Proteomes" id="UP000507470"/>
    </source>
</evidence>
<reference evidence="4 5" key="1">
    <citation type="submission" date="2020-06" db="EMBL/GenBank/DDBJ databases">
        <authorList>
            <person name="Li R."/>
            <person name="Bekaert M."/>
        </authorList>
    </citation>
    <scope>NUCLEOTIDE SEQUENCE [LARGE SCALE GENOMIC DNA]</scope>
    <source>
        <strain evidence="5">wild</strain>
    </source>
</reference>
<evidence type="ECO:0000256" key="1">
    <source>
        <dbReference type="ARBA" id="ARBA00023157"/>
    </source>
</evidence>
<keyword evidence="4" id="KW-0378">Hydrolase</keyword>
<dbReference type="InterPro" id="IPR001212">
    <property type="entry name" value="Somatomedin_B_dom"/>
</dbReference>
<dbReference type="Gene3D" id="4.10.410.20">
    <property type="match status" value="1"/>
</dbReference>
<dbReference type="SMART" id="SM00201">
    <property type="entry name" value="SO"/>
    <property type="match status" value="1"/>
</dbReference>